<dbReference type="Proteomes" id="UP000789508">
    <property type="component" value="Unassembled WGS sequence"/>
</dbReference>
<dbReference type="EMBL" id="CAJVPS010006356">
    <property type="protein sequence ID" value="CAG8624365.1"/>
    <property type="molecule type" value="Genomic_DNA"/>
</dbReference>
<feature type="transmembrane region" description="Helical" evidence="1">
    <location>
        <begin position="12"/>
        <end position="31"/>
    </location>
</feature>
<feature type="transmembrane region" description="Helical" evidence="1">
    <location>
        <begin position="157"/>
        <end position="180"/>
    </location>
</feature>
<feature type="transmembrane region" description="Helical" evidence="1">
    <location>
        <begin position="240"/>
        <end position="256"/>
    </location>
</feature>
<evidence type="ECO:0000313" key="2">
    <source>
        <dbReference type="EMBL" id="CAG8624365.1"/>
    </source>
</evidence>
<dbReference type="OrthoDB" id="2327125at2759"/>
<keyword evidence="1" id="KW-1133">Transmembrane helix</keyword>
<organism evidence="2 3">
    <name type="scientific">Ambispora leptoticha</name>
    <dbReference type="NCBI Taxonomy" id="144679"/>
    <lineage>
        <taxon>Eukaryota</taxon>
        <taxon>Fungi</taxon>
        <taxon>Fungi incertae sedis</taxon>
        <taxon>Mucoromycota</taxon>
        <taxon>Glomeromycotina</taxon>
        <taxon>Glomeromycetes</taxon>
        <taxon>Archaeosporales</taxon>
        <taxon>Ambisporaceae</taxon>
        <taxon>Ambispora</taxon>
    </lineage>
</organism>
<feature type="transmembrane region" description="Helical" evidence="1">
    <location>
        <begin position="268"/>
        <end position="285"/>
    </location>
</feature>
<accession>A0A9N9D1N8</accession>
<keyword evidence="1" id="KW-0812">Transmembrane</keyword>
<feature type="transmembrane region" description="Helical" evidence="1">
    <location>
        <begin position="305"/>
        <end position="324"/>
    </location>
</feature>
<evidence type="ECO:0000256" key="1">
    <source>
        <dbReference type="SAM" id="Phobius"/>
    </source>
</evidence>
<dbReference type="AlphaFoldDB" id="A0A9N9D1N8"/>
<feature type="transmembrane region" description="Helical" evidence="1">
    <location>
        <begin position="186"/>
        <end position="205"/>
    </location>
</feature>
<evidence type="ECO:0000313" key="3">
    <source>
        <dbReference type="Proteomes" id="UP000789508"/>
    </source>
</evidence>
<protein>
    <submittedName>
        <fullName evidence="2">5342_t:CDS:1</fullName>
    </submittedName>
</protein>
<reference evidence="2" key="1">
    <citation type="submission" date="2021-06" db="EMBL/GenBank/DDBJ databases">
        <authorList>
            <person name="Kallberg Y."/>
            <person name="Tangrot J."/>
            <person name="Rosling A."/>
        </authorList>
    </citation>
    <scope>NUCLEOTIDE SEQUENCE</scope>
    <source>
        <strain evidence="2">FL130A</strain>
    </source>
</reference>
<name>A0A9N9D1N8_9GLOM</name>
<comment type="caution">
    <text evidence="2">The sequence shown here is derived from an EMBL/GenBank/DDBJ whole genome shotgun (WGS) entry which is preliminary data.</text>
</comment>
<feature type="transmembrane region" description="Helical" evidence="1">
    <location>
        <begin position="68"/>
        <end position="87"/>
    </location>
</feature>
<gene>
    <name evidence="2" type="ORF">ALEPTO_LOCUS9103</name>
</gene>
<keyword evidence="1" id="KW-0472">Membrane</keyword>
<proteinExistence type="predicted"/>
<sequence length="330" mass="36206">MATFFGQVARVVGIILVTLQLVVIVYLAITINKSPLPEREQEKSNFTGLPVWRIAPCPHALSASKETVSKYVSAFVTGITSLYCIYIKTKGNFKRQRSAIPNETVTSDETVNSAIPNETINPVFSTFAGTSKSIDAEFITGTGTGAREASSIQWTEILFNSIITAYITATFLALVAGIILGVGRQWAIVGIFHNIMEVFILAALCHRSTANYVNGILTTVSEERQPLLVPIRNLKKLKDLYFLTFAALAHLIGNISNVVGNDSESSEIVFQMSYLVAFPIYTIYVRNSQKSGEQYQSARITVLDFILLFLWSATASAVVTLIGINRLSCK</sequence>
<keyword evidence="3" id="KW-1185">Reference proteome</keyword>